<gene>
    <name evidence="4" type="ORF">BCF53_10597</name>
</gene>
<dbReference type="PRINTS" id="PR00455">
    <property type="entry name" value="HTHTETR"/>
</dbReference>
<dbReference type="Proteomes" id="UP000295793">
    <property type="component" value="Unassembled WGS sequence"/>
</dbReference>
<dbReference type="InterPro" id="IPR009057">
    <property type="entry name" value="Homeodomain-like_sf"/>
</dbReference>
<dbReference type="Gene3D" id="1.10.357.10">
    <property type="entry name" value="Tetracycline Repressor, domain 2"/>
    <property type="match status" value="1"/>
</dbReference>
<dbReference type="GO" id="GO:0003677">
    <property type="term" value="F:DNA binding"/>
    <property type="evidence" value="ECO:0007669"/>
    <property type="project" value="UniProtKB-UniRule"/>
</dbReference>
<dbReference type="SUPFAM" id="SSF46689">
    <property type="entry name" value="Homeodomain-like"/>
    <property type="match status" value="1"/>
</dbReference>
<comment type="caution">
    <text evidence="4">The sequence shown here is derived from an EMBL/GenBank/DDBJ whole genome shotgun (WGS) entry which is preliminary data.</text>
</comment>
<dbReference type="AlphaFoldDB" id="A0A4R3I7C1"/>
<dbReference type="Pfam" id="PF00440">
    <property type="entry name" value="TetR_N"/>
    <property type="match status" value="1"/>
</dbReference>
<dbReference type="PANTHER" id="PTHR43479:SF11">
    <property type="entry name" value="ACREF_ENVCD OPERON REPRESSOR-RELATED"/>
    <property type="match status" value="1"/>
</dbReference>
<protein>
    <submittedName>
        <fullName evidence="4">Regulatory TetR family protein</fullName>
    </submittedName>
</protein>
<evidence type="ECO:0000256" key="2">
    <source>
        <dbReference type="PROSITE-ProRule" id="PRU00335"/>
    </source>
</evidence>
<sequence length="138" mass="15923">MIKKENILESARKVLTEQGINKLSLRKIAAETGCAAPSIYYYFKNKQEIVAGLWEEVAPNLENRMQQASDKKQAYREFWLTRPDDFRLFITNAEYFPFVAATERYKALKGLLGTELHTLNGELMEKIYTQQEAQQPAA</sequence>
<dbReference type="OrthoDB" id="5816932at2"/>
<evidence type="ECO:0000256" key="1">
    <source>
        <dbReference type="ARBA" id="ARBA00023125"/>
    </source>
</evidence>
<accession>A0A4R3I7C1</accession>
<keyword evidence="1 2" id="KW-0238">DNA-binding</keyword>
<evidence type="ECO:0000313" key="5">
    <source>
        <dbReference type="Proteomes" id="UP000295793"/>
    </source>
</evidence>
<dbReference type="PANTHER" id="PTHR43479">
    <property type="entry name" value="ACREF/ENVCD OPERON REPRESSOR-RELATED"/>
    <property type="match status" value="1"/>
</dbReference>
<evidence type="ECO:0000259" key="3">
    <source>
        <dbReference type="PROSITE" id="PS50977"/>
    </source>
</evidence>
<dbReference type="InterPro" id="IPR001647">
    <property type="entry name" value="HTH_TetR"/>
</dbReference>
<dbReference type="PROSITE" id="PS50977">
    <property type="entry name" value="HTH_TETR_2"/>
    <property type="match status" value="1"/>
</dbReference>
<dbReference type="RefSeq" id="WP_132701087.1">
    <property type="nucleotide sequence ID" value="NZ_SLZR01000005.1"/>
</dbReference>
<reference evidence="4 5" key="1">
    <citation type="submission" date="2019-03" db="EMBL/GenBank/DDBJ databases">
        <title>Genomic Encyclopedia of Archaeal and Bacterial Type Strains, Phase II (KMG-II): from individual species to whole genera.</title>
        <authorList>
            <person name="Goeker M."/>
        </authorList>
    </citation>
    <scope>NUCLEOTIDE SEQUENCE [LARGE SCALE GENOMIC DNA]</scope>
    <source>
        <strain evidence="4 5">DSM 15388</strain>
    </source>
</reference>
<keyword evidence="5" id="KW-1185">Reference proteome</keyword>
<dbReference type="EMBL" id="SLZR01000005">
    <property type="protein sequence ID" value="TCS41670.1"/>
    <property type="molecule type" value="Genomic_DNA"/>
</dbReference>
<organism evidence="4 5">
    <name type="scientific">Reinekea marinisedimentorum</name>
    <dbReference type="NCBI Taxonomy" id="230495"/>
    <lineage>
        <taxon>Bacteria</taxon>
        <taxon>Pseudomonadati</taxon>
        <taxon>Pseudomonadota</taxon>
        <taxon>Gammaproteobacteria</taxon>
        <taxon>Oceanospirillales</taxon>
        <taxon>Saccharospirillaceae</taxon>
        <taxon>Reinekea</taxon>
    </lineage>
</organism>
<dbReference type="InterPro" id="IPR050624">
    <property type="entry name" value="HTH-type_Tx_Regulator"/>
</dbReference>
<feature type="DNA-binding region" description="H-T-H motif" evidence="2">
    <location>
        <begin position="24"/>
        <end position="43"/>
    </location>
</feature>
<feature type="domain" description="HTH tetR-type" evidence="3">
    <location>
        <begin position="1"/>
        <end position="61"/>
    </location>
</feature>
<evidence type="ECO:0000313" key="4">
    <source>
        <dbReference type="EMBL" id="TCS41670.1"/>
    </source>
</evidence>
<proteinExistence type="predicted"/>
<name>A0A4R3I7C1_9GAMM</name>